<feature type="domain" description="AMP-dependent synthetase/ligase" evidence="2">
    <location>
        <begin position="101"/>
        <end position="511"/>
    </location>
</feature>
<comment type="similarity">
    <text evidence="1">Belongs to the ATP-dependent AMP-binding enzyme family.</text>
</comment>
<dbReference type="InterPro" id="IPR042099">
    <property type="entry name" value="ANL_N_sf"/>
</dbReference>
<dbReference type="Pfam" id="PF16177">
    <property type="entry name" value="ACAS_N"/>
    <property type="match status" value="1"/>
</dbReference>
<evidence type="ECO:0000313" key="6">
    <source>
        <dbReference type="Proteomes" id="UP000306584"/>
    </source>
</evidence>
<gene>
    <name evidence="5" type="ORF">D6D01_04019</name>
</gene>
<dbReference type="InterPro" id="IPR020845">
    <property type="entry name" value="AMP-binding_CS"/>
</dbReference>
<reference evidence="5 6" key="1">
    <citation type="submission" date="2018-10" db="EMBL/GenBank/DDBJ databases">
        <title>Fifty Aureobasidium pullulans genomes reveal a recombining polyextremotolerant generalist.</title>
        <authorList>
            <person name="Gostincar C."/>
            <person name="Turk M."/>
            <person name="Zajc J."/>
            <person name="Gunde-Cimerman N."/>
        </authorList>
    </citation>
    <scope>NUCLEOTIDE SEQUENCE [LARGE SCALE GENOMIC DNA]</scope>
    <source>
        <strain evidence="5 6">EXF-6604</strain>
    </source>
</reference>
<comment type="caution">
    <text evidence="5">The sequence shown here is derived from an EMBL/GenBank/DDBJ whole genome shotgun (WGS) entry which is preliminary data.</text>
</comment>
<protein>
    <submittedName>
        <fullName evidence="5">Acetyl-CoA synthetase-like protein</fullName>
    </submittedName>
</protein>
<dbReference type="InterPro" id="IPR025110">
    <property type="entry name" value="AMP-bd_C"/>
</dbReference>
<evidence type="ECO:0000256" key="1">
    <source>
        <dbReference type="ARBA" id="ARBA00006432"/>
    </source>
</evidence>
<name>A0A4S9LFZ0_AURPU</name>
<evidence type="ECO:0000259" key="2">
    <source>
        <dbReference type="Pfam" id="PF00501"/>
    </source>
</evidence>
<proteinExistence type="inferred from homology"/>
<dbReference type="Pfam" id="PF00501">
    <property type="entry name" value="AMP-binding"/>
    <property type="match status" value="1"/>
</dbReference>
<dbReference type="PANTHER" id="PTHR43347:SF3">
    <property type="entry name" value="ACYL-COA SYNTHETASE SHORT-CHAIN FAMILY MEMBER 3, MITOCHONDRIAL"/>
    <property type="match status" value="1"/>
</dbReference>
<dbReference type="EMBL" id="QZBD01000123">
    <property type="protein sequence ID" value="THY28020.1"/>
    <property type="molecule type" value="Genomic_DNA"/>
</dbReference>
<dbReference type="InterPro" id="IPR000873">
    <property type="entry name" value="AMP-dep_synth/lig_dom"/>
</dbReference>
<feature type="domain" description="Acetyl-coenzyme A synthetase N-terminal" evidence="4">
    <location>
        <begin position="33"/>
        <end position="94"/>
    </location>
</feature>
<dbReference type="InterPro" id="IPR032387">
    <property type="entry name" value="ACAS_N"/>
</dbReference>
<organism evidence="5 6">
    <name type="scientific">Aureobasidium pullulans</name>
    <name type="common">Black yeast</name>
    <name type="synonym">Pullularia pullulans</name>
    <dbReference type="NCBI Taxonomy" id="5580"/>
    <lineage>
        <taxon>Eukaryota</taxon>
        <taxon>Fungi</taxon>
        <taxon>Dikarya</taxon>
        <taxon>Ascomycota</taxon>
        <taxon>Pezizomycotina</taxon>
        <taxon>Dothideomycetes</taxon>
        <taxon>Dothideomycetidae</taxon>
        <taxon>Dothideales</taxon>
        <taxon>Saccotheciaceae</taxon>
        <taxon>Aureobasidium</taxon>
    </lineage>
</organism>
<dbReference type="Proteomes" id="UP000306584">
    <property type="component" value="Unassembled WGS sequence"/>
</dbReference>
<accession>A0A4S9LFZ0</accession>
<dbReference type="InterPro" id="IPR045851">
    <property type="entry name" value="AMP-bd_C_sf"/>
</dbReference>
<dbReference type="PANTHER" id="PTHR43347">
    <property type="entry name" value="ACYL-COA SYNTHETASE"/>
    <property type="match status" value="1"/>
</dbReference>
<sequence length="707" mass="76931">MLRLTDLQIPTSYLYKSPTSHLKPAMANAHPQDAAYAAALDSPETFWAHEAKHLSWAVPPKTIIENTTKTLQSGTKHQHWKWFPDGEISTSYNCVDRHVEAGNGDRTAIIWDSPVTNTQEKISYAQLSEEVATLAGVLREEGVKKGDVVLIYMPMIPAALIGVLATLRLGAIHAVVFGGFSAPSLAQRIDASKPKVVLTASCGIEGAKGPLPYQPLVRGAIEQSKHKPSKTIVWQREQSRWDDVKKEDGERNWQRLVKSARNRGLKAENVPIKSNEPIYIIYTSGTTGAPKGVLREAGGHAVGLNFCMRHLFGIKAGDVMFCASDIGWVVGHSFIIFAPLLAGATTVLFEGKPIGTPDAGTFWRCVEQHKVNVMFTAPTALRAIRREDGKHKFFIERGEKDGLRSLRALFLAGERSEPAVVNDYTQLLQKYGASGAAVVDNWWSSESGSPMTGLAQLPSSWHAGGDENVKPLATKPGSAGKPMPGFNIRVVDDDGNEVPQGKTGNIVLGMPLAPTGFTTLWKDEKRFYNGYMLRFKGKWIDTGDAGIIDKDGYVHIHGRSDDMINVAAHRLSTATLEQAISSHPSITDNCVIPAPDPLKGHVPFAFVALSPSAGTIPEAELLAAINSRVRAAVGPIATLGGVIIAQGVIPRTRSGKTLRRVLKQLVEDASEGNYDKEVEVPATIEDVEVVERARKVIKTYFTRKSKL</sequence>
<dbReference type="PROSITE" id="PS00455">
    <property type="entry name" value="AMP_BINDING"/>
    <property type="match status" value="1"/>
</dbReference>
<evidence type="ECO:0000259" key="4">
    <source>
        <dbReference type="Pfam" id="PF16177"/>
    </source>
</evidence>
<dbReference type="AlphaFoldDB" id="A0A4S9LFZ0"/>
<dbReference type="Gene3D" id="3.40.50.12780">
    <property type="entry name" value="N-terminal domain of ligase-like"/>
    <property type="match status" value="1"/>
</dbReference>
<feature type="domain" description="AMP-binding enzyme C-terminal" evidence="3">
    <location>
        <begin position="576"/>
        <end position="656"/>
    </location>
</feature>
<dbReference type="Gene3D" id="3.30.300.30">
    <property type="match status" value="1"/>
</dbReference>
<dbReference type="SUPFAM" id="SSF56801">
    <property type="entry name" value="Acetyl-CoA synthetase-like"/>
    <property type="match status" value="1"/>
</dbReference>
<evidence type="ECO:0000259" key="3">
    <source>
        <dbReference type="Pfam" id="PF13193"/>
    </source>
</evidence>
<dbReference type="GO" id="GO:0050218">
    <property type="term" value="F:propionate-CoA ligase activity"/>
    <property type="evidence" value="ECO:0007669"/>
    <property type="project" value="TreeGrafter"/>
</dbReference>
<dbReference type="Pfam" id="PF13193">
    <property type="entry name" value="AMP-binding_C"/>
    <property type="match status" value="1"/>
</dbReference>
<evidence type="ECO:0000313" key="5">
    <source>
        <dbReference type="EMBL" id="THY28020.1"/>
    </source>
</evidence>